<keyword evidence="2" id="KW-1185">Reference proteome</keyword>
<protein>
    <submittedName>
        <fullName evidence="1">Uncharacterized protein</fullName>
    </submittedName>
</protein>
<dbReference type="Proteomes" id="UP001046870">
    <property type="component" value="Chromosome 11"/>
</dbReference>
<proteinExistence type="predicted"/>
<comment type="caution">
    <text evidence="1">The sequence shown here is derived from an EMBL/GenBank/DDBJ whole genome shotgun (WGS) entry which is preliminary data.</text>
</comment>
<organism evidence="1 2">
    <name type="scientific">Megalops atlanticus</name>
    <name type="common">Tarpon</name>
    <name type="synonym">Clupea gigantea</name>
    <dbReference type="NCBI Taxonomy" id="7932"/>
    <lineage>
        <taxon>Eukaryota</taxon>
        <taxon>Metazoa</taxon>
        <taxon>Chordata</taxon>
        <taxon>Craniata</taxon>
        <taxon>Vertebrata</taxon>
        <taxon>Euteleostomi</taxon>
        <taxon>Actinopterygii</taxon>
        <taxon>Neopterygii</taxon>
        <taxon>Teleostei</taxon>
        <taxon>Elopiformes</taxon>
        <taxon>Megalopidae</taxon>
        <taxon>Megalops</taxon>
    </lineage>
</organism>
<gene>
    <name evidence="1" type="ORF">MATL_G00143420</name>
</gene>
<accession>A0A9D3PUN7</accession>
<dbReference type="EMBL" id="JAFDVH010000011">
    <property type="protein sequence ID" value="KAG7468465.1"/>
    <property type="molecule type" value="Genomic_DNA"/>
</dbReference>
<evidence type="ECO:0000313" key="2">
    <source>
        <dbReference type="Proteomes" id="UP001046870"/>
    </source>
</evidence>
<reference evidence="1" key="1">
    <citation type="submission" date="2021-01" db="EMBL/GenBank/DDBJ databases">
        <authorList>
            <person name="Zahm M."/>
            <person name="Roques C."/>
            <person name="Cabau C."/>
            <person name="Klopp C."/>
            <person name="Donnadieu C."/>
            <person name="Jouanno E."/>
            <person name="Lampietro C."/>
            <person name="Louis A."/>
            <person name="Herpin A."/>
            <person name="Echchiki A."/>
            <person name="Berthelot C."/>
            <person name="Parey E."/>
            <person name="Roest-Crollius H."/>
            <person name="Braasch I."/>
            <person name="Postlethwait J."/>
            <person name="Bobe J."/>
            <person name="Montfort J."/>
            <person name="Bouchez O."/>
            <person name="Begum T."/>
            <person name="Mejri S."/>
            <person name="Adams A."/>
            <person name="Chen W.-J."/>
            <person name="Guiguen Y."/>
        </authorList>
    </citation>
    <scope>NUCLEOTIDE SEQUENCE</scope>
    <source>
        <strain evidence="1">YG-15Mar2019-1</strain>
        <tissue evidence="1">Brain</tissue>
    </source>
</reference>
<name>A0A9D3PUN7_MEGAT</name>
<evidence type="ECO:0000313" key="1">
    <source>
        <dbReference type="EMBL" id="KAG7468465.1"/>
    </source>
</evidence>
<dbReference type="AlphaFoldDB" id="A0A9D3PUN7"/>
<sequence length="85" mass="10194">MDSNYYEGGPRFSHPQETLLLLYTTLAINEGKLDRIRRVCFKHFVLHRLLLPRKQDCRADQRTSDWGQELDVDPNIWIHKYTYLS</sequence>